<proteinExistence type="inferred from homology"/>
<evidence type="ECO:0000313" key="12">
    <source>
        <dbReference type="EMBL" id="KGO97915.1"/>
    </source>
</evidence>
<evidence type="ECO:0000256" key="1">
    <source>
        <dbReference type="ARBA" id="ARBA00004533"/>
    </source>
</evidence>
<keyword evidence="6" id="KW-0812">Transmembrane</keyword>
<dbReference type="PANTHER" id="PTHR38831">
    <property type="entry name" value="TYPE II SECRETION SYSTEM PROTEIN K"/>
    <property type="match status" value="1"/>
</dbReference>
<protein>
    <recommendedName>
        <fullName evidence="10">Type II secretion system protein K</fullName>
    </recommendedName>
</protein>
<comment type="caution">
    <text evidence="12">The sequence shown here is derived from an EMBL/GenBank/DDBJ whole genome shotgun (WGS) entry which is preliminary data.</text>
</comment>
<dbReference type="PANTHER" id="PTHR38831:SF2">
    <property type="entry name" value="TYPE II SECRETION SYSTEM PROTEIN K"/>
    <property type="match status" value="1"/>
</dbReference>
<dbReference type="SUPFAM" id="SSF158544">
    <property type="entry name" value="GspK insert domain-like"/>
    <property type="match status" value="1"/>
</dbReference>
<dbReference type="PIRSF" id="PIRSF002786">
    <property type="entry name" value="XcpX"/>
    <property type="match status" value="1"/>
</dbReference>
<dbReference type="eggNOG" id="COG3156">
    <property type="taxonomic scope" value="Bacteria"/>
</dbReference>
<dbReference type="OrthoDB" id="9181871at2"/>
<evidence type="ECO:0000256" key="9">
    <source>
        <dbReference type="ARBA" id="ARBA00023136"/>
    </source>
</evidence>
<dbReference type="STRING" id="1385515.GCA_000423325_02022"/>
<comment type="similarity">
    <text evidence="2 10">Belongs to the GSP K family.</text>
</comment>
<evidence type="ECO:0000256" key="8">
    <source>
        <dbReference type="ARBA" id="ARBA00022989"/>
    </source>
</evidence>
<dbReference type="InterPro" id="IPR038072">
    <property type="entry name" value="GspK_central_sf"/>
</dbReference>
<dbReference type="GO" id="GO:0005886">
    <property type="term" value="C:plasma membrane"/>
    <property type="evidence" value="ECO:0007669"/>
    <property type="project" value="UniProtKB-SubCell"/>
</dbReference>
<reference evidence="12 13" key="1">
    <citation type="submission" date="2013-08" db="EMBL/GenBank/DDBJ databases">
        <title>Genomic analysis of Lysobacter defluvii.</title>
        <authorList>
            <person name="Wang Q."/>
            <person name="Wang G."/>
        </authorList>
    </citation>
    <scope>NUCLEOTIDE SEQUENCE [LARGE SCALE GENOMIC DNA]</scope>
    <source>
        <strain evidence="12 13">IMMIB APB-9</strain>
    </source>
</reference>
<keyword evidence="5 10" id="KW-0997">Cell inner membrane</keyword>
<sequence>MGRPARGAALVLVLWLIVLLTAVVGGYVLTARTGGLQGRVELRQLQGDAAARAGIEYAMWRLNHPDPALRWHPDGRAYPWQYGEAAVEVRITDERGRVDLNHAPQPLLQALLEVLGTDPDRAAMLSARIVDWRDPDGVAGPDGAETPAYAAAGRRYGAKDAPFETVDELLQVLGVEPSDHQRLRPYVTVHSGLARPEAAFAALPVLEALQLPGAGELVELRARDDGGSDASLTASESVSPARRLLRIAEGGAYRRGTYSIDSLVRLPDGSRTRTRAVVTPRGTGVPGMGYMVLAWEEGASPQ</sequence>
<keyword evidence="9 10" id="KW-0472">Membrane</keyword>
<evidence type="ECO:0000256" key="6">
    <source>
        <dbReference type="ARBA" id="ARBA00022692"/>
    </source>
</evidence>
<dbReference type="Proteomes" id="UP000030003">
    <property type="component" value="Unassembled WGS sequence"/>
</dbReference>
<evidence type="ECO:0000256" key="5">
    <source>
        <dbReference type="ARBA" id="ARBA00022519"/>
    </source>
</evidence>
<feature type="domain" description="T2SS protein K first SAM-like" evidence="11">
    <location>
        <begin position="101"/>
        <end position="189"/>
    </location>
</feature>
<keyword evidence="13" id="KW-1185">Reference proteome</keyword>
<keyword evidence="8" id="KW-1133">Transmembrane helix</keyword>
<evidence type="ECO:0000259" key="11">
    <source>
        <dbReference type="Pfam" id="PF21687"/>
    </source>
</evidence>
<name>A0A0A0M486_9GAMM</name>
<evidence type="ECO:0000256" key="4">
    <source>
        <dbReference type="ARBA" id="ARBA00022475"/>
    </source>
</evidence>
<dbReference type="GO" id="GO:0009306">
    <property type="term" value="P:protein secretion"/>
    <property type="evidence" value="ECO:0007669"/>
    <property type="project" value="InterPro"/>
</dbReference>
<dbReference type="Pfam" id="PF21687">
    <property type="entry name" value="T2SSK_1st"/>
    <property type="match status" value="1"/>
</dbReference>
<accession>A0A0A0M486</accession>
<gene>
    <name evidence="12" type="ORF">N791_06405</name>
</gene>
<organism evidence="12 13">
    <name type="scientific">Lysobacter defluvii IMMIB APB-9 = DSM 18482</name>
    <dbReference type="NCBI Taxonomy" id="1385515"/>
    <lineage>
        <taxon>Bacteria</taxon>
        <taxon>Pseudomonadati</taxon>
        <taxon>Pseudomonadota</taxon>
        <taxon>Gammaproteobacteria</taxon>
        <taxon>Lysobacterales</taxon>
        <taxon>Lysobacteraceae</taxon>
        <taxon>Novilysobacter</taxon>
    </lineage>
</organism>
<evidence type="ECO:0000256" key="10">
    <source>
        <dbReference type="PIRNR" id="PIRNR002786"/>
    </source>
</evidence>
<evidence type="ECO:0000256" key="2">
    <source>
        <dbReference type="ARBA" id="ARBA00007246"/>
    </source>
</evidence>
<dbReference type="Gene3D" id="1.10.40.60">
    <property type="entry name" value="EpsJ-like"/>
    <property type="match status" value="1"/>
</dbReference>
<keyword evidence="7" id="KW-0653">Protein transport</keyword>
<evidence type="ECO:0000256" key="3">
    <source>
        <dbReference type="ARBA" id="ARBA00022448"/>
    </source>
</evidence>
<keyword evidence="4 10" id="KW-1003">Cell membrane</keyword>
<dbReference type="EMBL" id="AVBH01000168">
    <property type="protein sequence ID" value="KGO97915.1"/>
    <property type="molecule type" value="Genomic_DNA"/>
</dbReference>
<keyword evidence="3 10" id="KW-0813">Transport</keyword>
<evidence type="ECO:0000256" key="7">
    <source>
        <dbReference type="ARBA" id="ARBA00022927"/>
    </source>
</evidence>
<evidence type="ECO:0000313" key="13">
    <source>
        <dbReference type="Proteomes" id="UP000030003"/>
    </source>
</evidence>
<comment type="subcellular location">
    <subcellularLocation>
        <location evidence="1 10">Cell inner membrane</location>
    </subcellularLocation>
</comment>
<dbReference type="InterPro" id="IPR049031">
    <property type="entry name" value="T2SSK_SAM-like_1st"/>
</dbReference>
<dbReference type="AlphaFoldDB" id="A0A0A0M486"/>
<dbReference type="InterPro" id="IPR005628">
    <property type="entry name" value="GspK"/>
</dbReference>